<reference evidence="2 3" key="1">
    <citation type="submission" date="2008-11" db="EMBL/GenBank/DDBJ databases">
        <title>Draft genome sequence of Bacteroides pectinophilus (ATCC 43243).</title>
        <authorList>
            <person name="Sudarsanam P."/>
            <person name="Ley R."/>
            <person name="Guruge J."/>
            <person name="Turnbaugh P.J."/>
            <person name="Mahowald M."/>
            <person name="Liep D."/>
            <person name="Gordon J."/>
        </authorList>
    </citation>
    <scope>NUCLEOTIDE SEQUENCE [LARGE SCALE GENOMIC DNA]</scope>
    <source>
        <strain evidence="2 3">ATCC 43243</strain>
    </source>
</reference>
<sequence>MVSRRNFLAITLIMFLVLFMFQFSEFMKNFYNDYGTNPYADSDTVLTQNTAIQTNDGAQAVADGNDYAVVIGSGSASSDTGRVIKQWCSYYSKNIIYVDDPSSYTPASQHMPEVIFIDSAGINYARYTEDIERIVNTGCTVIFCSLPSADTIKSNQRLSSLLGIREVVHDNAAIRGIRLFDGFLLGGGKWYIADNEKEENIRTCRLMLRGMRLKREARYTWQAYMMICMVRLPMKTNRV</sequence>
<organism evidence="2 3">
    <name type="scientific">[Bacteroides] pectinophilus ATCC 43243</name>
    <dbReference type="NCBI Taxonomy" id="483218"/>
    <lineage>
        <taxon>Bacteria</taxon>
        <taxon>Bacillati</taxon>
        <taxon>Bacillota</taxon>
        <taxon>Clostridia</taxon>
        <taxon>Eubacteriales</taxon>
    </lineage>
</organism>
<keyword evidence="1" id="KW-0472">Membrane</keyword>
<evidence type="ECO:0000256" key="1">
    <source>
        <dbReference type="SAM" id="Phobius"/>
    </source>
</evidence>
<proteinExistence type="predicted"/>
<dbReference type="EMBL" id="ABVQ01000034">
    <property type="protein sequence ID" value="EEC58426.1"/>
    <property type="molecule type" value="Genomic_DNA"/>
</dbReference>
<keyword evidence="3" id="KW-1185">Reference proteome</keyword>
<evidence type="ECO:0000313" key="3">
    <source>
        <dbReference type="Proteomes" id="UP000003136"/>
    </source>
</evidence>
<accession>B7APF2</accession>
<keyword evidence="1" id="KW-1133">Transmembrane helix</keyword>
<evidence type="ECO:0000313" key="2">
    <source>
        <dbReference type="EMBL" id="EEC58426.1"/>
    </source>
</evidence>
<keyword evidence="1" id="KW-0812">Transmembrane</keyword>
<protein>
    <submittedName>
        <fullName evidence="2">Uncharacterized protein</fullName>
    </submittedName>
</protein>
<name>B7APF2_9FIRM</name>
<dbReference type="Proteomes" id="UP000003136">
    <property type="component" value="Unassembled WGS sequence"/>
</dbReference>
<reference evidence="2 3" key="2">
    <citation type="submission" date="2008-11" db="EMBL/GenBank/DDBJ databases">
        <authorList>
            <person name="Fulton L."/>
            <person name="Clifton S."/>
            <person name="Fulton B."/>
            <person name="Xu J."/>
            <person name="Minx P."/>
            <person name="Pepin K.H."/>
            <person name="Johnson M."/>
            <person name="Bhonagiri V."/>
            <person name="Nash W.E."/>
            <person name="Mardis E.R."/>
            <person name="Wilson R.K."/>
        </authorList>
    </citation>
    <scope>NUCLEOTIDE SEQUENCE [LARGE SCALE GENOMIC DNA]</scope>
    <source>
        <strain evidence="2 3">ATCC 43243</strain>
    </source>
</reference>
<dbReference type="STRING" id="483218.BACPEC_00558"/>
<feature type="transmembrane region" description="Helical" evidence="1">
    <location>
        <begin position="7"/>
        <end position="24"/>
    </location>
</feature>
<dbReference type="AlphaFoldDB" id="B7APF2"/>
<comment type="caution">
    <text evidence="2">The sequence shown here is derived from an EMBL/GenBank/DDBJ whole genome shotgun (WGS) entry which is preliminary data.</text>
</comment>
<gene>
    <name evidence="2" type="ORF">BACPEC_00558</name>
</gene>
<dbReference type="HOGENOM" id="CLU_1159285_0_0_9"/>